<dbReference type="Pfam" id="PF07486">
    <property type="entry name" value="Hydrolase_2"/>
    <property type="match status" value="1"/>
</dbReference>
<reference evidence="2" key="1">
    <citation type="journal article" date="2021" name="PeerJ">
        <title>Extensive microbial diversity within the chicken gut microbiome revealed by metagenomics and culture.</title>
        <authorList>
            <person name="Gilroy R."/>
            <person name="Ravi A."/>
            <person name="Getino M."/>
            <person name="Pursley I."/>
            <person name="Horton D.L."/>
            <person name="Alikhan N.F."/>
            <person name="Baker D."/>
            <person name="Gharbi K."/>
            <person name="Hall N."/>
            <person name="Watson M."/>
            <person name="Adriaenssens E.M."/>
            <person name="Foster-Nyarko E."/>
            <person name="Jarju S."/>
            <person name="Secka A."/>
            <person name="Antonio M."/>
            <person name="Oren A."/>
            <person name="Chaudhuri R.R."/>
            <person name="La Ragione R."/>
            <person name="Hildebrand F."/>
            <person name="Pallen M.J."/>
        </authorList>
    </citation>
    <scope>NUCLEOTIDE SEQUENCE</scope>
    <source>
        <strain evidence="2">USAMLcec2-132</strain>
    </source>
</reference>
<accession>A0A9D2SNT4</accession>
<proteinExistence type="predicted"/>
<protein>
    <submittedName>
        <fullName evidence="2">Cell wall hydrolase</fullName>
    </submittedName>
</protein>
<name>A0A9D2SNT4_9FIRM</name>
<dbReference type="Gene3D" id="1.10.10.2520">
    <property type="entry name" value="Cell wall hydrolase SleB, domain 1"/>
    <property type="match status" value="1"/>
</dbReference>
<evidence type="ECO:0000259" key="1">
    <source>
        <dbReference type="Pfam" id="PF07486"/>
    </source>
</evidence>
<comment type="caution">
    <text evidence="2">The sequence shown here is derived from an EMBL/GenBank/DDBJ whole genome shotgun (WGS) entry which is preliminary data.</text>
</comment>
<evidence type="ECO:0000313" key="3">
    <source>
        <dbReference type="Proteomes" id="UP000823891"/>
    </source>
</evidence>
<dbReference type="AlphaFoldDB" id="A0A9D2SNT4"/>
<feature type="domain" description="Cell wall hydrolase SleB" evidence="1">
    <location>
        <begin position="40"/>
        <end position="127"/>
    </location>
</feature>
<gene>
    <name evidence="2" type="ORF">H9761_05730</name>
</gene>
<dbReference type="GO" id="GO:0016787">
    <property type="term" value="F:hydrolase activity"/>
    <property type="evidence" value="ECO:0007669"/>
    <property type="project" value="UniProtKB-KW"/>
</dbReference>
<dbReference type="InterPro" id="IPR011105">
    <property type="entry name" value="Cell_wall_hydrolase_SleB"/>
</dbReference>
<dbReference type="InterPro" id="IPR042047">
    <property type="entry name" value="SleB_dom1"/>
</dbReference>
<sequence>METRAFVPEGTKVSSVAEMREKCTPADCLARMILGEAGNQPINEMYGIAYVAHNRLQFPAEFGSTIKDIVLQGNGSQFNGITLPVALDPTTHSAWSTCLHVAKFYLSNANPIGHCLWFNTTTLYNSILAANGGKYKFPGTSRAVNVVREITLGNAHTFFLVEGYDF</sequence>
<organism evidence="2 3">
    <name type="scientific">Candidatus Eisenbergiella merdavium</name>
    <dbReference type="NCBI Taxonomy" id="2838551"/>
    <lineage>
        <taxon>Bacteria</taxon>
        <taxon>Bacillati</taxon>
        <taxon>Bacillota</taxon>
        <taxon>Clostridia</taxon>
        <taxon>Lachnospirales</taxon>
        <taxon>Lachnospiraceae</taxon>
        <taxon>Eisenbergiella</taxon>
    </lineage>
</organism>
<evidence type="ECO:0000313" key="2">
    <source>
        <dbReference type="EMBL" id="HJC23189.1"/>
    </source>
</evidence>
<reference evidence="2" key="2">
    <citation type="submission" date="2021-04" db="EMBL/GenBank/DDBJ databases">
        <authorList>
            <person name="Gilroy R."/>
        </authorList>
    </citation>
    <scope>NUCLEOTIDE SEQUENCE</scope>
    <source>
        <strain evidence="2">USAMLcec2-132</strain>
    </source>
</reference>
<keyword evidence="2" id="KW-0378">Hydrolase</keyword>
<dbReference type="EMBL" id="DWWS01000021">
    <property type="protein sequence ID" value="HJC23189.1"/>
    <property type="molecule type" value="Genomic_DNA"/>
</dbReference>
<dbReference type="Proteomes" id="UP000823891">
    <property type="component" value="Unassembled WGS sequence"/>
</dbReference>